<comment type="caution">
    <text evidence="5">The sequence shown here is derived from an EMBL/GenBank/DDBJ whole genome shotgun (WGS) entry which is preliminary data.</text>
</comment>
<dbReference type="InterPro" id="IPR018060">
    <property type="entry name" value="HTH_AraC"/>
</dbReference>
<evidence type="ECO:0000313" key="5">
    <source>
        <dbReference type="EMBL" id="MBE0346534.1"/>
    </source>
</evidence>
<evidence type="ECO:0000259" key="4">
    <source>
        <dbReference type="PROSITE" id="PS01124"/>
    </source>
</evidence>
<dbReference type="Proteomes" id="UP000660708">
    <property type="component" value="Unassembled WGS sequence"/>
</dbReference>
<dbReference type="GO" id="GO:0043565">
    <property type="term" value="F:sequence-specific DNA binding"/>
    <property type="evidence" value="ECO:0007669"/>
    <property type="project" value="InterPro"/>
</dbReference>
<dbReference type="GO" id="GO:0003700">
    <property type="term" value="F:DNA-binding transcription factor activity"/>
    <property type="evidence" value="ECO:0007669"/>
    <property type="project" value="InterPro"/>
</dbReference>
<feature type="domain" description="HTH araC/xylS-type" evidence="4">
    <location>
        <begin position="168"/>
        <end position="267"/>
    </location>
</feature>
<proteinExistence type="predicted"/>
<name>A0A8I0T5U0_9GAMM</name>
<dbReference type="PROSITE" id="PS01124">
    <property type="entry name" value="HTH_ARAC_FAMILY_2"/>
    <property type="match status" value="1"/>
</dbReference>
<dbReference type="RefSeq" id="WP_225740724.1">
    <property type="nucleotide sequence ID" value="NZ_AQHF01000022.1"/>
</dbReference>
<reference evidence="5 6" key="1">
    <citation type="submission" date="2015-06" db="EMBL/GenBank/DDBJ databases">
        <title>Genome sequence of Pseudoalteromonas peptidolytica.</title>
        <authorList>
            <person name="Xie B.-B."/>
            <person name="Rong J.-C."/>
            <person name="Qin Q.-L."/>
            <person name="Zhang Y.-Z."/>
        </authorList>
    </citation>
    <scope>NUCLEOTIDE SEQUENCE [LARGE SCALE GENOMIC DNA]</scope>
    <source>
        <strain evidence="5 6">F12-50-A1</strain>
    </source>
</reference>
<gene>
    <name evidence="5" type="ORF">PPEP_a3786</name>
</gene>
<dbReference type="InterPro" id="IPR009057">
    <property type="entry name" value="Homeodomain-like_sf"/>
</dbReference>
<evidence type="ECO:0000256" key="3">
    <source>
        <dbReference type="ARBA" id="ARBA00023163"/>
    </source>
</evidence>
<evidence type="ECO:0000256" key="1">
    <source>
        <dbReference type="ARBA" id="ARBA00023015"/>
    </source>
</evidence>
<dbReference type="PANTHER" id="PTHR43280">
    <property type="entry name" value="ARAC-FAMILY TRANSCRIPTIONAL REGULATOR"/>
    <property type="match status" value="1"/>
</dbReference>
<dbReference type="Gene3D" id="1.10.10.60">
    <property type="entry name" value="Homeodomain-like"/>
    <property type="match status" value="1"/>
</dbReference>
<keyword evidence="2" id="KW-0238">DNA-binding</keyword>
<keyword evidence="3" id="KW-0804">Transcription</keyword>
<sequence length="274" mass="31794">MANIKLTRFSPNRSIRVHHLKNSSPMFELHAHDSYELIMLTNCKGKRYIGDSVSRTEGSELLLIPPYVRHTWDCESKAQDIVVVLFGNELLDTSIPELQPTMHWLKTINQVVALSLDTKCKESLYKTPMLEMKRSNSVEQVTKVISILNSLRTSCDKTESYITATPQTWIPRLIEYISADEVRSFTDCASTLNVSESSLKRLLKKELDTNFTELYRHIRIKKAQRLLARTSIPISIIAEQSNFNSIRSFNEAFKIYSSLTPKQFRIEYQWRLNW</sequence>
<protein>
    <recommendedName>
        <fullName evidence="4">HTH araC/xylS-type domain-containing protein</fullName>
    </recommendedName>
</protein>
<dbReference type="SUPFAM" id="SSF46689">
    <property type="entry name" value="Homeodomain-like"/>
    <property type="match status" value="1"/>
</dbReference>
<dbReference type="PANTHER" id="PTHR43280:SF2">
    <property type="entry name" value="HTH-TYPE TRANSCRIPTIONAL REGULATOR EXSA"/>
    <property type="match status" value="1"/>
</dbReference>
<dbReference type="EMBL" id="AQHF01000022">
    <property type="protein sequence ID" value="MBE0346534.1"/>
    <property type="molecule type" value="Genomic_DNA"/>
</dbReference>
<dbReference type="SMART" id="SM00342">
    <property type="entry name" value="HTH_ARAC"/>
    <property type="match status" value="1"/>
</dbReference>
<accession>A0A8I0T5U0</accession>
<evidence type="ECO:0000313" key="6">
    <source>
        <dbReference type="Proteomes" id="UP000660708"/>
    </source>
</evidence>
<evidence type="ECO:0000256" key="2">
    <source>
        <dbReference type="ARBA" id="ARBA00023125"/>
    </source>
</evidence>
<keyword evidence="6" id="KW-1185">Reference proteome</keyword>
<keyword evidence="1" id="KW-0805">Transcription regulation</keyword>
<organism evidence="5 6">
    <name type="scientific">Pseudoalteromonas peptidolytica F12-50-A1</name>
    <dbReference type="NCBI Taxonomy" id="1315280"/>
    <lineage>
        <taxon>Bacteria</taxon>
        <taxon>Pseudomonadati</taxon>
        <taxon>Pseudomonadota</taxon>
        <taxon>Gammaproteobacteria</taxon>
        <taxon>Alteromonadales</taxon>
        <taxon>Pseudoalteromonadaceae</taxon>
        <taxon>Pseudoalteromonas</taxon>
    </lineage>
</organism>
<dbReference type="Pfam" id="PF12833">
    <property type="entry name" value="HTH_18"/>
    <property type="match status" value="1"/>
</dbReference>
<dbReference type="AlphaFoldDB" id="A0A8I0T5U0"/>